<evidence type="ECO:0000313" key="3">
    <source>
        <dbReference type="Proteomes" id="UP000468901"/>
    </source>
</evidence>
<dbReference type="AlphaFoldDB" id="A0A6N6VNC2"/>
<keyword evidence="1" id="KW-0472">Membrane</keyword>
<keyword evidence="1" id="KW-1133">Transmembrane helix</keyword>
<evidence type="ECO:0000313" key="2">
    <source>
        <dbReference type="EMBL" id="KAB7742722.1"/>
    </source>
</evidence>
<comment type="caution">
    <text evidence="2">The sequence shown here is derived from an EMBL/GenBank/DDBJ whole genome shotgun (WGS) entry which is preliminary data.</text>
</comment>
<protein>
    <submittedName>
        <fullName evidence="2">Uncharacterized protein</fullName>
    </submittedName>
</protein>
<gene>
    <name evidence="2" type="ORF">F2P47_00895</name>
</gene>
<feature type="transmembrane region" description="Helical" evidence="1">
    <location>
        <begin position="69"/>
        <end position="94"/>
    </location>
</feature>
<keyword evidence="1" id="KW-0812">Transmembrane</keyword>
<evidence type="ECO:0000256" key="1">
    <source>
        <dbReference type="SAM" id="Phobius"/>
    </source>
</evidence>
<dbReference type="RefSeq" id="WP_152214275.1">
    <property type="nucleotide sequence ID" value="NZ_JBAQYD010000078.1"/>
</dbReference>
<keyword evidence="3" id="KW-1185">Reference proteome</keyword>
<reference evidence="2 3" key="1">
    <citation type="submission" date="2019-09" db="EMBL/GenBank/DDBJ databases">
        <title>Parvibaculum sedimenti sp. nov., isolated from sediment.</title>
        <authorList>
            <person name="Wang Y."/>
        </authorList>
    </citation>
    <scope>NUCLEOTIDE SEQUENCE [LARGE SCALE GENOMIC DNA]</scope>
    <source>
        <strain evidence="2 3">HXT-9</strain>
    </source>
</reference>
<dbReference type="EMBL" id="WESC01000001">
    <property type="protein sequence ID" value="KAB7742722.1"/>
    <property type="molecule type" value="Genomic_DNA"/>
</dbReference>
<sequence length="201" mass="22520">MYEYRLAVIPNLAIDLINLPLCGLVTPEQVVLRTIALAQLSICASIWFIRQRLFGENDVLVLVAPALFLNLLTTMGYVNSLVGIAILFWMLLFLVSRPRAGWLTCLAIGTLVGTALFFAYLFALMFAMIAMFGWFWRNWFAGMGLKGGARAGLNTIGMFMVPLILVLIADTHRRTIDARPASRLARCQHIAARQAARRHRH</sequence>
<feature type="transmembrane region" description="Helical" evidence="1">
    <location>
        <begin position="106"/>
        <end position="136"/>
    </location>
</feature>
<accession>A0A6N6VNC2</accession>
<proteinExistence type="predicted"/>
<name>A0A6N6VNC2_9HYPH</name>
<organism evidence="2 3">
    <name type="scientific">Parvibaculum sedimenti</name>
    <dbReference type="NCBI Taxonomy" id="2608632"/>
    <lineage>
        <taxon>Bacteria</taxon>
        <taxon>Pseudomonadati</taxon>
        <taxon>Pseudomonadota</taxon>
        <taxon>Alphaproteobacteria</taxon>
        <taxon>Hyphomicrobiales</taxon>
        <taxon>Parvibaculaceae</taxon>
        <taxon>Parvibaculum</taxon>
    </lineage>
</organism>
<feature type="transmembrane region" description="Helical" evidence="1">
    <location>
        <begin position="148"/>
        <end position="169"/>
    </location>
</feature>
<dbReference type="Proteomes" id="UP000468901">
    <property type="component" value="Unassembled WGS sequence"/>
</dbReference>